<evidence type="ECO:0000313" key="4">
    <source>
        <dbReference type="EMBL" id="HJD53615.1"/>
    </source>
</evidence>
<dbReference type="Proteomes" id="UP000787625">
    <property type="component" value="Unassembled WGS sequence"/>
</dbReference>
<dbReference type="InterPro" id="IPR000184">
    <property type="entry name" value="Bac_surfAg_D15"/>
</dbReference>
<proteinExistence type="predicted"/>
<keyword evidence="2" id="KW-0472">Membrane</keyword>
<dbReference type="Gene3D" id="2.40.160.50">
    <property type="entry name" value="membrane protein fhac: a member of the omp85/tpsb transporter family"/>
    <property type="match status" value="1"/>
</dbReference>
<feature type="non-terminal residue" evidence="4">
    <location>
        <position position="1"/>
    </location>
</feature>
<sequence length="335" mass="38021">GFLIGGSALMTFRTDKRNLELKRSVMPFSIAVTTGGAALGSRPQIFFRGDRFRIFGTFSYKYNKDNYYGVGYETNHHVTRGKETTLFTASYLQLNPQFLFRIRNSDFFIGPAIDFTIDKMLDPSAGVAGDATFRQNGGTAGGYSNISSGLGMIANYDSRDVPSNAYKGVYVEMRGTFYNKWLGSNTNFYRAEIDYRQYVSVGRRKVLAWTAQSRNVFGDVPITRMPLTGSPYDLRGYYMGQYRDKSSHVIVAEYRQMFNSDREDLLGRIIRRLGWTVWAGCGFMGDSPVHIDGVMPNAGLGLRIEIQPRMNIRLDLGRNFVDKQNLFYFNMTEAF</sequence>
<comment type="caution">
    <text evidence="4">The sequence shown here is derived from an EMBL/GenBank/DDBJ whole genome shotgun (WGS) entry which is preliminary data.</text>
</comment>
<feature type="domain" description="Bacterial surface antigen (D15)" evidence="3">
    <location>
        <begin position="50"/>
        <end position="269"/>
    </location>
</feature>
<reference evidence="4" key="2">
    <citation type="submission" date="2021-04" db="EMBL/GenBank/DDBJ databases">
        <authorList>
            <person name="Gilroy R."/>
        </authorList>
    </citation>
    <scope>NUCLEOTIDE SEQUENCE</scope>
    <source>
        <strain evidence="4">MalCec1-1739</strain>
    </source>
</reference>
<protein>
    <submittedName>
        <fullName evidence="4">BamA/TamA family outer membrane protein</fullName>
    </submittedName>
</protein>
<comment type="subcellular location">
    <subcellularLocation>
        <location evidence="1">Membrane</location>
    </subcellularLocation>
</comment>
<dbReference type="AlphaFoldDB" id="A0A9D2ZUM5"/>
<evidence type="ECO:0000256" key="1">
    <source>
        <dbReference type="ARBA" id="ARBA00004370"/>
    </source>
</evidence>
<reference evidence="4" key="1">
    <citation type="journal article" date="2021" name="PeerJ">
        <title>Extensive microbial diversity within the chicken gut microbiome revealed by metagenomics and culture.</title>
        <authorList>
            <person name="Gilroy R."/>
            <person name="Ravi A."/>
            <person name="Getino M."/>
            <person name="Pursley I."/>
            <person name="Horton D.L."/>
            <person name="Alikhan N.F."/>
            <person name="Baker D."/>
            <person name="Gharbi K."/>
            <person name="Hall N."/>
            <person name="Watson M."/>
            <person name="Adriaenssens E.M."/>
            <person name="Foster-Nyarko E."/>
            <person name="Jarju S."/>
            <person name="Secka A."/>
            <person name="Antonio M."/>
            <person name="Oren A."/>
            <person name="Chaudhuri R.R."/>
            <person name="La Ragione R."/>
            <person name="Hildebrand F."/>
            <person name="Pallen M.J."/>
        </authorList>
    </citation>
    <scope>NUCLEOTIDE SEQUENCE</scope>
    <source>
        <strain evidence="4">MalCec1-1739</strain>
    </source>
</reference>
<organism evidence="4 5">
    <name type="scientific">Candidatus Avibacteroides avistercoris</name>
    <dbReference type="NCBI Taxonomy" id="2840690"/>
    <lineage>
        <taxon>Bacteria</taxon>
        <taxon>Pseudomonadati</taxon>
        <taxon>Bacteroidota</taxon>
        <taxon>Bacteroidia</taxon>
        <taxon>Bacteroidales</taxon>
        <taxon>Bacteroidaceae</taxon>
        <taxon>Bacteroidaceae incertae sedis</taxon>
        <taxon>Candidatus Avibacteroides</taxon>
    </lineage>
</organism>
<accession>A0A9D2ZUM5</accession>
<dbReference type="GO" id="GO:0019867">
    <property type="term" value="C:outer membrane"/>
    <property type="evidence" value="ECO:0007669"/>
    <property type="project" value="InterPro"/>
</dbReference>
<evidence type="ECO:0000259" key="3">
    <source>
        <dbReference type="Pfam" id="PF01103"/>
    </source>
</evidence>
<evidence type="ECO:0000256" key="2">
    <source>
        <dbReference type="ARBA" id="ARBA00023136"/>
    </source>
</evidence>
<name>A0A9D2ZUM5_9BACT</name>
<evidence type="ECO:0000313" key="5">
    <source>
        <dbReference type="Proteomes" id="UP000787625"/>
    </source>
</evidence>
<gene>
    <name evidence="4" type="ORF">IAA93_07835</name>
</gene>
<dbReference type="EMBL" id="DWUP01000186">
    <property type="protein sequence ID" value="HJD53615.1"/>
    <property type="molecule type" value="Genomic_DNA"/>
</dbReference>
<dbReference type="Pfam" id="PF01103">
    <property type="entry name" value="Omp85"/>
    <property type="match status" value="1"/>
</dbReference>